<accession>A0A669BUE6</accession>
<dbReference type="PANTHER" id="PTHR16441:SF0">
    <property type="entry name" value="COILED-COIL DOMAIN-CONTAINING PROTEIN 93"/>
    <property type="match status" value="1"/>
</dbReference>
<evidence type="ECO:0000259" key="6">
    <source>
        <dbReference type="Pfam" id="PF21673"/>
    </source>
</evidence>
<evidence type="ECO:0000256" key="4">
    <source>
        <dbReference type="SAM" id="Coils"/>
    </source>
</evidence>
<feature type="domain" description="CCDC93 N-terminal" evidence="6">
    <location>
        <begin position="37"/>
        <end position="143"/>
    </location>
</feature>
<organism evidence="7 8">
    <name type="scientific">Oreochromis niloticus</name>
    <name type="common">Nile tilapia</name>
    <name type="synonym">Tilapia nilotica</name>
    <dbReference type="NCBI Taxonomy" id="8128"/>
    <lineage>
        <taxon>Eukaryota</taxon>
        <taxon>Metazoa</taxon>
        <taxon>Chordata</taxon>
        <taxon>Craniata</taxon>
        <taxon>Vertebrata</taxon>
        <taxon>Euteleostomi</taxon>
        <taxon>Actinopterygii</taxon>
        <taxon>Neopterygii</taxon>
        <taxon>Teleostei</taxon>
        <taxon>Neoteleostei</taxon>
        <taxon>Acanthomorphata</taxon>
        <taxon>Ovalentaria</taxon>
        <taxon>Cichlomorphae</taxon>
        <taxon>Cichliformes</taxon>
        <taxon>Cichlidae</taxon>
        <taxon>African cichlids</taxon>
        <taxon>Pseudocrenilabrinae</taxon>
        <taxon>Oreochromini</taxon>
        <taxon>Oreochromis</taxon>
    </lineage>
</organism>
<dbReference type="Ensembl" id="ENSONIT00000064204.1">
    <property type="protein sequence ID" value="ENSONIP00000038210.1"/>
    <property type="gene ID" value="ENSONIG00000017425.2"/>
</dbReference>
<protein>
    <recommendedName>
        <fullName evidence="2">Coiled-coil domain-containing protein 93</fullName>
    </recommendedName>
</protein>
<feature type="coiled-coil region" evidence="4">
    <location>
        <begin position="484"/>
        <end position="525"/>
    </location>
</feature>
<reference evidence="7" key="2">
    <citation type="submission" date="2025-09" db="UniProtKB">
        <authorList>
            <consortium name="Ensembl"/>
        </authorList>
    </citation>
    <scope>IDENTIFICATION</scope>
</reference>
<dbReference type="Pfam" id="PF21673">
    <property type="entry name" value="CCDC93_N"/>
    <property type="match status" value="1"/>
</dbReference>
<evidence type="ECO:0000313" key="8">
    <source>
        <dbReference type="Proteomes" id="UP000005207"/>
    </source>
</evidence>
<dbReference type="GO" id="GO:0006893">
    <property type="term" value="P:Golgi to plasma membrane transport"/>
    <property type="evidence" value="ECO:0007669"/>
    <property type="project" value="TreeGrafter"/>
</dbReference>
<evidence type="ECO:0000313" key="7">
    <source>
        <dbReference type="Ensembl" id="ENSONIP00000038210.1"/>
    </source>
</evidence>
<keyword evidence="3 4" id="KW-0175">Coiled coil</keyword>
<proteinExistence type="inferred from homology"/>
<evidence type="ECO:0000259" key="5">
    <source>
        <dbReference type="Pfam" id="PF09762"/>
    </source>
</evidence>
<feature type="coiled-coil region" evidence="4">
    <location>
        <begin position="245"/>
        <end position="351"/>
    </location>
</feature>
<sequence>MAVATSVFHRVRTGSKIGAQYDQDGNLIQVETREDEEQRVKLTEILELLLAAGYFRARIKGLSPFDKVVGGMTWCITTCNFDIDVDLLFQENSTIGQKISLTEKIVSVLPKMKCPHRLEPHQIQGLDFIHIFPVIQWLVKRAIETREEMGDYVRAYSISQFQKSHSLPEDNEFLQRKDKAVRAVLDVLEVYKPQRKYRRHRNAEELLDEESRVHSTLLEYGRRYGFSKPGLYAVGQLVGLQSEEIKQFASEYAEKQLELSSEEHEHYGPLQQHHRVVASLNKQIQQKTKELEEVCRSLWFNEFSLLNRLLDKLRALVTMNENLKQQEQEFRTHCREEMARLQRSIQELKSASGQDTEEEKVHAILWLLSLTERDQLIDRQYNTGREKLQKIRLLMARRNREIAILQRKIDEVPSRAELTQYQKRFIELYSQVSATHKETKQFFTLYNTLDDKKVYLEKEVNLLNSIHDNFQQAMSSSAAKEQFLKQMEQIVEGIKQNRIKMEKKKQENKMRRDQLNDEYLELLDKQRLYFKTVKDFKEVRKAYA</sequence>
<dbReference type="AlphaFoldDB" id="A0A669BUE6"/>
<feature type="domain" description="CCDC93 coiled-coil" evidence="5">
    <location>
        <begin position="233"/>
        <end position="294"/>
    </location>
</feature>
<dbReference type="PANTHER" id="PTHR16441">
    <property type="entry name" value="FIDIPIDINE"/>
    <property type="match status" value="1"/>
</dbReference>
<dbReference type="InterPro" id="IPR039116">
    <property type="entry name" value="CCDC93"/>
</dbReference>
<feature type="domain" description="CCDC93 coiled-coil" evidence="5">
    <location>
        <begin position="309"/>
        <end position="538"/>
    </location>
</feature>
<dbReference type="Proteomes" id="UP000005207">
    <property type="component" value="Unplaced"/>
</dbReference>
<evidence type="ECO:0000256" key="1">
    <source>
        <dbReference type="ARBA" id="ARBA00007219"/>
    </source>
</evidence>
<gene>
    <name evidence="7" type="primary">CCDC93</name>
    <name evidence="7" type="synonym">ccdc93</name>
</gene>
<dbReference type="InterPro" id="IPR048747">
    <property type="entry name" value="CCDC93_N"/>
</dbReference>
<keyword evidence="8" id="KW-1185">Reference proteome</keyword>
<evidence type="ECO:0000256" key="2">
    <source>
        <dbReference type="ARBA" id="ARBA00016765"/>
    </source>
</evidence>
<dbReference type="InterPro" id="IPR019159">
    <property type="entry name" value="CCDC93_CC"/>
</dbReference>
<evidence type="ECO:0000256" key="3">
    <source>
        <dbReference type="ARBA" id="ARBA00023054"/>
    </source>
</evidence>
<comment type="similarity">
    <text evidence="1">Belongs to the CCDC93 family.</text>
</comment>
<feature type="domain" description="CCDC93 coiled-coil" evidence="5">
    <location>
        <begin position="190"/>
        <end position="228"/>
    </location>
</feature>
<dbReference type="Pfam" id="PF09762">
    <property type="entry name" value="CCDC93_CC"/>
    <property type="match status" value="3"/>
</dbReference>
<reference evidence="7" key="1">
    <citation type="submission" date="2025-08" db="UniProtKB">
        <authorList>
            <consortium name="Ensembl"/>
        </authorList>
    </citation>
    <scope>IDENTIFICATION</scope>
</reference>
<dbReference type="GeneTree" id="ENSGT00390000011294"/>
<name>A0A669BUE6_ORENI</name>